<protein>
    <submittedName>
        <fullName evidence="1">Uncharacterized protein</fullName>
    </submittedName>
</protein>
<reference evidence="1" key="1">
    <citation type="submission" date="2020-02" db="EMBL/GenBank/DDBJ databases">
        <authorList>
            <person name="Meier V. D."/>
        </authorList>
    </citation>
    <scope>NUCLEOTIDE SEQUENCE</scope>
    <source>
        <strain evidence="1">AVDCRST_MAG05</strain>
    </source>
</reference>
<gene>
    <name evidence="1" type="ORF">AVDCRST_MAG05-1307</name>
</gene>
<sequence>MAYAVGQTVEVCLEFDLPLARGVRFVVATFENERGDVAELTDVPAGVSGCFLQKPTQAALQGRAARPGRYGLKRLRVEHLRGVTYVDPPGIGFEVRGAPEVVGWRLS</sequence>
<name>A0A6J4S2H8_9ACTN</name>
<evidence type="ECO:0000313" key="1">
    <source>
        <dbReference type="EMBL" id="CAA9481275.1"/>
    </source>
</evidence>
<dbReference type="EMBL" id="CADCVM010000146">
    <property type="protein sequence ID" value="CAA9481275.1"/>
    <property type="molecule type" value="Genomic_DNA"/>
</dbReference>
<proteinExistence type="predicted"/>
<dbReference type="AlphaFoldDB" id="A0A6J4S2H8"/>
<accession>A0A6J4S2H8</accession>
<organism evidence="1">
    <name type="scientific">uncultured Rubrobacteraceae bacterium</name>
    <dbReference type="NCBI Taxonomy" id="349277"/>
    <lineage>
        <taxon>Bacteria</taxon>
        <taxon>Bacillati</taxon>
        <taxon>Actinomycetota</taxon>
        <taxon>Rubrobacteria</taxon>
        <taxon>Rubrobacterales</taxon>
        <taxon>Rubrobacteraceae</taxon>
        <taxon>environmental samples</taxon>
    </lineage>
</organism>